<keyword evidence="2" id="KW-0963">Cytoplasm</keyword>
<feature type="domain" description="Calpain catalytic" evidence="5">
    <location>
        <begin position="6846"/>
        <end position="6961"/>
    </location>
</feature>
<feature type="compositionally biased region" description="Polar residues" evidence="4">
    <location>
        <begin position="5309"/>
        <end position="5318"/>
    </location>
</feature>
<dbReference type="InterPro" id="IPR044159">
    <property type="entry name" value="IQM"/>
</dbReference>
<feature type="compositionally biased region" description="Polar residues" evidence="4">
    <location>
        <begin position="4564"/>
        <end position="4574"/>
    </location>
</feature>
<protein>
    <recommendedName>
        <fullName evidence="5">Calpain catalytic domain-containing protein</fullName>
    </recommendedName>
</protein>
<dbReference type="GO" id="GO:0006508">
    <property type="term" value="P:proteolysis"/>
    <property type="evidence" value="ECO:0007669"/>
    <property type="project" value="InterPro"/>
</dbReference>
<dbReference type="PANTHER" id="PTHR31250">
    <property type="entry name" value="IQ DOMAIN-CONTAINING PROTEIN IQM3"/>
    <property type="match status" value="1"/>
</dbReference>
<feature type="compositionally biased region" description="Low complexity" evidence="4">
    <location>
        <begin position="4546"/>
        <end position="4563"/>
    </location>
</feature>
<feature type="compositionally biased region" description="Basic and acidic residues" evidence="4">
    <location>
        <begin position="699"/>
        <end position="715"/>
    </location>
</feature>
<sequence>MLLTNEAGQQTWVAAKHFNQFVVFSAYGSSEQLVRESTRTWAPASAEAAIPFAALGAFSDEPALAPAGHGTRIVHGYLPLVDGNRVLEPYDGGILVPSLDAAGNPLVPVRGANQTGQLSAAHLSTAGYHWDAANGWYARAVPLRSGALIFEHEPVVVDPATVVPGQVLLHVGAQRHWISADEAWNLGLVRPSGVRVTSELRSDGAVVSFGEQPVVVDPSTARPGQVLLHAGELQHWVTADEAARAGLRRPRRLAGAVFGARGPVLEDLAHFPDWPAVQQLREQVAVPGAIASMVRFVVADGGNVATVPGHVISARGNRVDATGNVVHDATGDVSRDYYGNDVRDAAGNILQDNANTVVVSNANVIGLDILLTVAGEPRWVRVDRATALPVPQSDSAPVWPLLLLEAHAAVQAHEQGRAAPATTPSTPRWYTGLEQRRTPILLGQNVSWQLANDTSTAEFQNGRSTVERWGRATVSFTEFVEFNAETAAAARSVWGAAGPPAGPRSDRSRTADGSTPYPAENRAAQHDSAEEQVKSETASDNVRIGTTFDSTRRANDCGPLALRRLIDLTGSTVVRLPADPVGDAGMSRLELEAAAGARLHRFADHNGIAVQLLGIGEGATALVVDTYHGPADTNGVGAHAYLLRVSDGAVVVIDPSTNRRYGFPPVTPADLTATHAVVYTAHGVPVRVTAADERRALHDLAADDRSQRDGGREHSGAAAGLTVGPESRTAETTQIGMIPAQSVPPDWLPVPSAVDPLCTALARTFNLVDSSTLRAALAHQLERNFRDYRGLFITEQQRASVAREKALRAKYDTTLSTNPAEIPHNWEHEERTRREFDQDLAQRVHHRLFQAIANLRHAGSGFESIHEDLGGLTKRELLTLAVDHFSANVVLHEPNGSVIRSFKSVFGPIMRLRQSLNGPYEIGLNADGSLWAEVAPIEPAAAPIPGAIPRHEIPARLDRVLASRQIPLLDGSVVGAHYTGETRPMRTLTTLDLAGSNAIDYLRTLGLTESDVLDRLQVLTLADSDAIEVLWMLNQPDTTVIEVLNRLGWAGSTMLNVLWTLNQAVPKVRDYLRILGLADSAVLDHLRALGMADSDVLEVLRILNQAEPNATAYLVEHGLAETDAVSLQISLGLAEWNVLSVLNYHGLAESTVRDALSTLEPAGSTVIDRSRLEIETRTVNTPAHYMTRAEREQHRLFVGPDGRLYQALDGAPFHTPGARFVMDEFGNLYSGRTSAVRYHSSFLGGRTVTAAGYLVVNDGRLVVMTDHSGHYEPAPQMNDYALDLLRRQGLVPADNFLRRGMDDTTRTGLWGPVRERVGELERQRAETTRLQWWLLAHASALDSLERSAATDQVRAYVQAERAVVARKQAEIDAWSRILATGRVLPSHRVSVLAHPDPFDLNDRIVPPGFPAEVGVGTLATWWHEHGNQWWNSLHFRDLSPEFRHRLVIDFSGLRNSAEIPLDVRNTLNRAYMEAELRVSAGSAAPREQYAKAAMFHLAERELESRLDAAGTGTAVAPVYLLKFEPDTFEPPLYGSRANDGSWQYTVPIPRIGALSQVEQAQSSLEQSSSETVDSRVQALRQLRDDLVGPVRADLPAEVQLLNTFQRLTDLLRDSQIADGSTAVNVAHVDDMLTTFHGDSRVVTNDHRLLLLDTLDELETRGVALSAANVRVTYLTFLDQIIGAVHGRGVTVSVLREELERLSASGPLAPARLLIGRLEQAGLLWLHDEMAQLAQYSGAAAEIAVHEVPKELNFVWFGGALSAFALANVKEWVRSAAGSDWQLTLWTQRGYDQVRTQLLADPELADVMDDTLHVADHLADFVGAVGGQELAAAFELTLQTGAFNLSSDIARYAVLHDRGGVYADVDLAPGPVDLADLGPMYMHEDDLPMFGPLIRDHQAVNHASYQGLPPSERIQRAVDDRYDWGWFGNHFIVAAPRSRYLADLITAIPEKILSNYHEEDWTAIVADRPKLAALLRWLNYYEISHGGLTPLEGKYRSMLDTLHGKGFDAVPEVISQLREMATMRGHDPALVQDAAFISGPLRIRALGNAEEINHGTVANYLGRVFGVGPLMQPDYRAVLDQKMVAAFRQVRWLTEESESQLPIAPAQPVNVVSASAPPQIAVHSVPFVSNSQSVPPDWLAVPGARDPLCTALARTFNVGDSRALRAVLAGQLLEGFGHYRQAFVPEQLKLDRAREDARQQNYDAALSADPVTIPHTRLWEEGLRRSFDDWFWREVDDHLQHTIASLWDFGIDFDAYFELGGGLTKQEFLTLAADHFHANLVLHEANGSVISSSDNPLRPTVQLRQSPSDHYEIGINVDGSLWAAVRPIAPTAAPIPGAVAPGQILPPFDRVLASRQVPLLDGAVLGRNYTGETRPLRFLTTLDLAESKVGDFLASLGLTELNAIEFLTALGADSGVIDLLRRQELAESTMIHAMTQLGWADRTVANVLARWQVDESTVIERSKLEIEPFLFTTPTHYMTPAEREQHRLFIGPGGRLYQARDGAPFHAPWGSKFVMDEFGNLYSGTSSAVTFHSSFLGGRTVTAAGYLVVRNGRLTVLTDHSGHYRPTPQMNDYALDLLRSRGLEPARSFKRRGFDPTHSGLNGPVRERVGEVERQRAEVDRRQFWVTARRRAVRERLPRAATEQMRQQLRSDGLRLEAQERDLGKWRESLAAGQVRPSHKLDIWAHPDPVDENDRIVPPRFPAEIEETGTAPLLPDQAQKLADWWNEHGRQWWSSLNFSALSPEYQRRLVSDFPRLRNSAEIPPAVRNALNRAGLEAAARTVVAEPASSLGQYAEAAMLELVDAELTARLEAVRKGTTTAPVYLLTFDPNESTAPAIHVEATPLANEAQLRYLYDHSLAEVAVPPTGFCLYRAVLETVSGLPEQLNSVARLVAAVVHRLADPNLRAQYRDWIVGDADAYVELLRTPDGWASDLAELVPRVLGDVLAAHGIALRVVTETLHIESYGAVENGTAREATLLRVGGAHFNGTSRFLARRVQPPGSLPMGDDESLSWDTPDPIAQFQLGRRSSVRSVESVRSVRSVESVESVDSVRSVDSVESVRSVYSQPEAPDIFDEMTGEELPSLFPDTVAPAAERAAFERAAVRAPSGSELIPPDTLVPAMPSTQAEVLGSDTGLLVKDARWRLRYVGLSDSLRVLDQLVDHEVAVLLPDGSSTEIDKVLVEAAFREEKQTDGSVVLRPTGTGVFFVDAAGAAKNLIGPTFPVRATMDDGMLLYVEGGGAATGAGWLGVGEPDKLDVRQLTATGPLFGSSGVPMPDDVRQGQLGTCYLMANLIGLAATKPSLLQDMIKPMKGGPGQRLFDVRFFDPVANSWVWVRVDDTFYANAAGQMLYAVHDPAQPLWPAVIEKAWALFRNPAAGYQGINGGWHSGDTVEMLRPPRMPGGAGRSQPTRAVDALLFEHPFHVDQDTLADVVGSQGFARMVLSWESRHLAAPRRAVEYTNGRFGVFLAKAVLDAFEGVHKVLSDPSQPVPEDLDTMDRAGLAARLGGAGVVDAVLEARKRWQTRDNASDTAAFLVYLSERWTASRDALQQQLDSWESNATLPDSVLPGGQAKPPVLAVWLAQRIERLIARGDTVTLITKVQLASANQPTTRLAPNHAYSVSRVERAGGSRESPTAVMVVNPHDGSEQRIPLNELNQFNSIASAGSGTLSAFGTPVAPSSAVAGTRPSARDLFGRPGSSRQPDLPSALVPGQATDVPAQPVAGQQARPERRRTRDVVGDFVSGLSRTLRRRRRSVSPSATRPAGWWRRHSRWTRGFLRRFGGNPAPRVESPVITENRTATTVYAEHRPVTVIDERYVAPVDESVVGPVPEVDEPIVASADESSVASVTAADEPVVASVPGADQSVVLPETSHPVLVGTGEPVPPPSTIGAGLVVAPLPGAAHFHRLSEEVRASHRIVVGPDGLLYRAQDGSLFDTTSGARMGAVDVDTQGRDQNPAIRRAPMVLDIFGNIYAIAEAQQVDPRITHASLLNGGRAAAAAEIEVRNGVLSVVVDQGGEYVTAAGLTDGALGYLLNGSNPIVLPPDFRFLAADSTEDPAPVDTRSMVSAGNEVPAAPVTAEGIALASGPIALAADVALSDDRTVASISDTRAPTLDVEILALDSVLPNASHDALSDYQIEQRRLVVGSDHRLHRASDGSLFDTGTHRAILVMDRAGNLYAERRIDDPDRLVTHAALLGGGPATFAMEIEARDGIISLLADRGGEYPITSEMNDSGLAQLVGATGLELAVDIRLVAFDAVNDREVDRTVDSLGARFQRATPDLRTHSDARITPPPGEYLIHADAPAMRRRHGQDDWMWVTGVQGSGWVRADTLREHGYRWQRSTGRLLRVTEIDGIDASGGPRRIELVDTDRFYIDADPVVAEDGTALLRLHHDADELLVTDDAANQLGLVRPTELSGVLWTQFGPEVEDLDHLPNTRWVAELRNQVANSPDDIMRRLHENAHGSIDVDLRAGAHPQWMRLSRSTDLPWPPGGRAPIWPAILLASRAVGDAEIATRSAALDPPGELPAADSFARWPVATPSTNPVDDDPANWSSPESRSGASSSRTSVRSQLLSETESVPVSDSRIPEFDDAVPSETSDGQPDSLQHDEAEFSDNGGSAVASSDGSNGFDHSLPYGPIPLASFVSSMRDDPLSILPWRIRLPEIPLYTDRGELILPAEDGIFDFDNLRWNRYSDRDGTRYRIFGADDSGWVWEHDLLDAGFLQGADGHNFRRGVLVPGIDDDVIVFDNETFEFDPTRRPPEGSEGLVALRLSDQWEWVHEDAAAAALGVSPPTPLPGPLWAESGPQVADLAGFVPGPLYDQLRLLAEDHPQFLRDMFRENNDGTVDVRMLVEERARWIRLDRSFPWDTDRPAADPIWPLLLNMAAAQADMHTEAAVAARPRGPQRADWTGESREVNDVEQFEIRVDNPNQPTIWLSWSELENRGLFLPPVEPLPEHSQVAQDRLGESGPPLHSGLLPAGPLHLTALTVANGEAIVRSQAGQRITLPAPQLVTDRGMPIRPFQDGSLSRLYDDDHRPGNTDQWIWIAGSNGHGWVDASLLAQAGFAPVADSSAYLRRPVTIAAADGTVTLRDGETVEITAGPGAQVRLQRVDGETITVDRTVIAELGLRFPRTLDGRLWPQSGPHVGHLRAFDLMPEEVDPRAIAQLRELVALDPDFIRIMVREAPDEPGAVDVRLVVDGRPRWVQVSRTGNWHGRLSDDHALWPHMILAAQARAAAHHARLAAELRVDHGAPTGAPITWTGGQRPNEDSGIEEFAVLFPGQRRPVWMSITWLEANNVQLRLPDPPPPPFPGEHESIQSSGSSAVAETNSVRLRGAGDGESITVAKVFISDAEAEHYAEVLLGPVRDKLRDEHPAEYDAIRNYANYDGVVHFMRADDPEQLFRTLRDDYERDYTISFKDGIMADLPSADEIHALRAELPAGPQADVYDHLLGSGDPAALRIRLREFERNSMSYQKLSADMGAMTDGRAHVTYEQIATYIDTFVTGLHRQALPEPVRVVRGVGTIAHLRGTNGNPVSPADLSNLIGSIQVEPAAMSTSIGVAAPNMYRSLRYQLELELPAGTPGIWIGAASTEAGDREYLLPPGMRYVITEVVENPRTVLPESGDRYHSRVKWLIKAQLLPVRAEIAGVRAPGADGVWESQPGTGNCLWEALARAVGVGVADRNAHRDFRDGVVRVMLARLDASIGGSKTSEPVVERRAQFAQQLTELLEEGTWNNDAADLLLPSAAAALALNLDVYHSDGGVTHLHFGSPQQQLNTFMLNRADGGAHYWVAVHGRGGSVVDTVDFEHVPGDLAGWIERSMRGGADVAADAEDALLLGEDLVNLLVGPATEAAAFTAAVLPAAGSPESSAVHSPTGSADAPPLELEITMPAASIELPTRILMVRDANRKLRAITGSSILTLAGRRMDGELPIRRLKNSRNVVIDIPEAVAREAFEHVPDRAGWRPRTTGLVCVDENNQFVRLDGPNVAARINTLEQGMVDLLLPAGEWLTVDATDVFDVEIGRATGPLFNGLPRPDDVTQGMVGDCYLLSNLIGLAARNPDLIVDMIRETEEIREGTAAPVRTFSVRFYEAAENRWVWVKVDDNFYRKSAGGMLYAAQEELGPLWPAVIEKAWAVFRGAAQGYHGIDGGMPGNAAGQLRPPQMPGFAGRVQPTRSVDLSLGSVFQMDLDLLTRLTEGIPEQAGEDPGVYPSGFARMVADWLGSTASVSADQVAARLSTSASSVSTAVIVESNMAPQDLLNMERADLVQAIDEDYGNTVTFGEMVAAIQAIENAGTEDTPDDPVEFENFLVAQWQIPANRLIEQLAAWEANAALADVRLAIVLADHIESLLRRGDTVNLATKNEDQADAGNPLNLVSEHSYAVIRVVRADAENETPAAPTEVVVRDPNSGEISVPLNHLNLFGRIGSSGPGTLFFHGNKRENAGTGSAPDTVDDSDELHDYDYDLPDESDESAYEVRATPTAGAGPVTSAGPPPIPRATRPDVSATSMSVVDDGGEGSSLSLPEGWEYLREQFVAADTGSVTERRAVFTGTDIRVPERRTAAERLSFDGVRPVDGKPMEPDEDYEPISIADREKFRIVVGPDGRLYSADGAIFDTVWAAEQGSGSTRDFAALQSDPHVPERRATMVMDVYGNMYALTKEQQRRYGRSQDVTHASLLGGAPAAAAAEIEVRAGVLRVLVDWGGEYDYADAPTDIDLTDLNAAALRYLRAQPIGLRVDADLEHLSYEEATVAFAPAPVPVVDAARARERVPAAAMPISEGKTVTFVAAGRTVTLAGGTTVAVRVDEADPARVSVREPGDGNVWHQVDRKLLVDAGVRVPHVQRVSGPLFGLDDMPRASDVKQGEVGTCYLLADLIGLAAQHPEWVRQMIRFRADGDLEVRFIEQDDGRAISATGDPASIDPIRREVWVPVDRRFYAYEGKIAYAAHADGQPLWPAVIEKAWALYRGGNKGYAGISGLMYPGDTARSLWPVDSPGAAGRTLAIRAVDDSVFAHPLMLGPDDLAQLMGGNHAAAHELLDLVREWHDNLENWGDPSKRDVARAEYDRIAKLGLPPGDTGPTFAQWRKTRDPRTATGFRTFLKDTLGAERCQQLEPQLDLLHAEMTRWDSVAPLVDSVLTRWVADRIANMLRRGDMVIMTTRRLPGGASVHPDTGLSHGHAYFVADVVAEETTGRVTGMRLIDSNSWQPGHPFPDGVTVSLRHLNQFNMLSSMGPGARSAYGSDKIAPPWEFATEDPVQQSPSATQAAAGPQFSSARDGSPEQAPPDSHHSTVDFFDPTAFGR</sequence>
<keyword evidence="7" id="KW-1185">Reference proteome</keyword>
<feature type="region of interest" description="Disordered" evidence="4">
    <location>
        <begin position="4530"/>
        <end position="4618"/>
    </location>
</feature>
<evidence type="ECO:0000313" key="7">
    <source>
        <dbReference type="Proteomes" id="UP000321424"/>
    </source>
</evidence>
<gene>
    <name evidence="6" type="ORF">NN4_12460</name>
</gene>
<dbReference type="InterPro" id="IPR001300">
    <property type="entry name" value="Peptidase_C2_calpain_cat"/>
</dbReference>
<feature type="domain" description="Calpain catalytic" evidence="5">
    <location>
        <begin position="3271"/>
        <end position="3382"/>
    </location>
</feature>
<dbReference type="Proteomes" id="UP000321424">
    <property type="component" value="Unassembled WGS sequence"/>
</dbReference>
<evidence type="ECO:0000256" key="3">
    <source>
        <dbReference type="PROSITE-ProRule" id="PRU00239"/>
    </source>
</evidence>
<feature type="region of interest" description="Disordered" evidence="4">
    <location>
        <begin position="699"/>
        <end position="731"/>
    </location>
</feature>
<evidence type="ECO:0000256" key="4">
    <source>
        <dbReference type="SAM" id="MobiDB-lite"/>
    </source>
</evidence>
<comment type="caution">
    <text evidence="6">The sequence shown here is derived from an EMBL/GenBank/DDBJ whole genome shotgun (WGS) entry which is preliminary data.</text>
</comment>
<dbReference type="Pfam" id="PF03496">
    <property type="entry name" value="ADPrib_exo_Tox"/>
    <property type="match status" value="1"/>
</dbReference>
<name>A0A511M931_9NOCA</name>
<feature type="compositionally biased region" description="Acidic residues" evidence="4">
    <location>
        <begin position="6441"/>
        <end position="6463"/>
    </location>
</feature>
<dbReference type="SUPFAM" id="SSF54001">
    <property type="entry name" value="Cysteine proteinases"/>
    <property type="match status" value="3"/>
</dbReference>
<feature type="region of interest" description="Disordered" evidence="4">
    <location>
        <begin position="7238"/>
        <end position="7287"/>
    </location>
</feature>
<dbReference type="InterPro" id="IPR038765">
    <property type="entry name" value="Papain-like_cys_pep_sf"/>
</dbReference>
<proteinExistence type="predicted"/>
<feature type="compositionally biased region" description="Polar residues" evidence="4">
    <location>
        <begin position="4588"/>
        <end position="4597"/>
    </location>
</feature>
<dbReference type="SUPFAM" id="SSF53448">
    <property type="entry name" value="Nucleotide-diphospho-sugar transferases"/>
    <property type="match status" value="1"/>
</dbReference>
<feature type="compositionally biased region" description="Polar residues" evidence="4">
    <location>
        <begin position="7241"/>
        <end position="7261"/>
    </location>
</feature>
<reference evidence="6 7" key="1">
    <citation type="submission" date="2019-07" db="EMBL/GenBank/DDBJ databases">
        <title>Whole genome shotgun sequence of Nocardia ninae NBRC 108245.</title>
        <authorList>
            <person name="Hosoyama A."/>
            <person name="Uohara A."/>
            <person name="Ohji S."/>
            <person name="Ichikawa N."/>
        </authorList>
    </citation>
    <scope>NUCLEOTIDE SEQUENCE [LARGE SCALE GENOMIC DNA]</scope>
    <source>
        <strain evidence="6 7">NBRC 108245</strain>
    </source>
</reference>
<dbReference type="GO" id="GO:0005576">
    <property type="term" value="C:extracellular region"/>
    <property type="evidence" value="ECO:0007669"/>
    <property type="project" value="InterPro"/>
</dbReference>
<comment type="subcellular location">
    <subcellularLocation>
        <location evidence="1">Cytoplasm</location>
    </subcellularLocation>
</comment>
<feature type="region of interest" description="Disordered" evidence="4">
    <location>
        <begin position="3674"/>
        <end position="3735"/>
    </location>
</feature>
<dbReference type="InterPro" id="IPR029044">
    <property type="entry name" value="Nucleotide-diphossugar_trans"/>
</dbReference>
<comment type="caution">
    <text evidence="3">Lacks conserved residue(s) required for the propagation of feature annotation.</text>
</comment>
<evidence type="ECO:0000256" key="1">
    <source>
        <dbReference type="ARBA" id="ARBA00004496"/>
    </source>
</evidence>
<dbReference type="Pfam" id="PF00648">
    <property type="entry name" value="Peptidase_C2"/>
    <property type="match status" value="2"/>
</dbReference>
<dbReference type="Gene3D" id="3.90.550.20">
    <property type="match status" value="1"/>
</dbReference>
<feature type="region of interest" description="Disordered" evidence="4">
    <location>
        <begin position="5296"/>
        <end position="5318"/>
    </location>
</feature>
<organism evidence="6 7">
    <name type="scientific">Nocardia ninae NBRC 108245</name>
    <dbReference type="NCBI Taxonomy" id="1210091"/>
    <lineage>
        <taxon>Bacteria</taxon>
        <taxon>Bacillati</taxon>
        <taxon>Actinomycetota</taxon>
        <taxon>Actinomycetes</taxon>
        <taxon>Mycobacteriales</taxon>
        <taxon>Nocardiaceae</taxon>
        <taxon>Nocardia</taxon>
    </lineage>
</organism>
<evidence type="ECO:0000259" key="5">
    <source>
        <dbReference type="PROSITE" id="PS50203"/>
    </source>
</evidence>
<dbReference type="CDD" id="cd22744">
    <property type="entry name" value="OTU"/>
    <property type="match status" value="2"/>
</dbReference>
<dbReference type="PROSITE" id="PS51996">
    <property type="entry name" value="TR_MART"/>
    <property type="match status" value="1"/>
</dbReference>
<dbReference type="InterPro" id="IPR003540">
    <property type="entry name" value="ADP-ribosyltransferase"/>
</dbReference>
<dbReference type="PANTHER" id="PTHR31250:SF27">
    <property type="entry name" value="IQ DOMAIN-CONTAINING PROTEIN IQM5"/>
    <property type="match status" value="1"/>
</dbReference>
<dbReference type="Gene3D" id="3.90.176.10">
    <property type="entry name" value="Toxin ADP-ribosyltransferase, Chain A, domain 1"/>
    <property type="match status" value="1"/>
</dbReference>
<accession>A0A511M931</accession>
<feature type="compositionally biased region" description="Basic and acidic residues" evidence="4">
    <location>
        <begin position="523"/>
        <end position="534"/>
    </location>
</feature>
<dbReference type="EMBL" id="BJXA01000005">
    <property type="protein sequence ID" value="GEM36727.1"/>
    <property type="molecule type" value="Genomic_DNA"/>
</dbReference>
<dbReference type="GO" id="GO:0004198">
    <property type="term" value="F:calcium-dependent cysteine-type endopeptidase activity"/>
    <property type="evidence" value="ECO:0007669"/>
    <property type="project" value="InterPro"/>
</dbReference>
<feature type="domain" description="Calpain catalytic" evidence="5">
    <location>
        <begin position="6011"/>
        <end position="6149"/>
    </location>
</feature>
<dbReference type="GO" id="GO:0005737">
    <property type="term" value="C:cytoplasm"/>
    <property type="evidence" value="ECO:0007669"/>
    <property type="project" value="UniProtKB-SubCell"/>
</dbReference>
<dbReference type="SUPFAM" id="SSF56399">
    <property type="entry name" value="ADP-ribosylation"/>
    <property type="match status" value="1"/>
</dbReference>
<feature type="region of interest" description="Disordered" evidence="4">
    <location>
        <begin position="494"/>
        <end position="540"/>
    </location>
</feature>
<feature type="region of interest" description="Disordered" evidence="4">
    <location>
        <begin position="6427"/>
        <end position="6508"/>
    </location>
</feature>
<evidence type="ECO:0000313" key="6">
    <source>
        <dbReference type="EMBL" id="GEM36727.1"/>
    </source>
</evidence>
<evidence type="ECO:0000256" key="2">
    <source>
        <dbReference type="ARBA" id="ARBA00022490"/>
    </source>
</evidence>
<dbReference type="PROSITE" id="PS50203">
    <property type="entry name" value="CALPAIN_CAT"/>
    <property type="match status" value="3"/>
</dbReference>